<comment type="similarity">
    <text evidence="2">Belongs to the FliH family.</text>
</comment>
<dbReference type="AlphaFoldDB" id="A0A2W5XUV2"/>
<dbReference type="RefSeq" id="WP_111249985.1">
    <property type="nucleotide sequence ID" value="NZ_QKWH01000002.1"/>
</dbReference>
<dbReference type="Pfam" id="PF02108">
    <property type="entry name" value="FliH"/>
    <property type="match status" value="1"/>
</dbReference>
<dbReference type="EMBL" id="QKWH01000002">
    <property type="protein sequence ID" value="PZR54128.1"/>
    <property type="molecule type" value="Genomic_DNA"/>
</dbReference>
<evidence type="ECO:0000259" key="7">
    <source>
        <dbReference type="Pfam" id="PF02108"/>
    </source>
</evidence>
<dbReference type="GO" id="GO:0044781">
    <property type="term" value="P:bacterial-type flagellum organization"/>
    <property type="evidence" value="ECO:0007669"/>
    <property type="project" value="UniProtKB-KW"/>
</dbReference>
<evidence type="ECO:0000313" key="8">
    <source>
        <dbReference type="EMBL" id="PZR54128.1"/>
    </source>
</evidence>
<dbReference type="InterPro" id="IPR018035">
    <property type="entry name" value="Flagellar_FliH/T3SS_HrpE"/>
</dbReference>
<sequence>MSPEPSVAVRPVLPAVPDVVDPHRPDAQRGAGWAAGYAAGARRAAEVARQRAEQDAAARAAADARHAAEVAGALRALAAAAAGVRALRTPVVQESERTLHTLALELAEAVLGVELSDAEHGARAALARALSRPWDDEGVTVRMHPDDLALVHAATGADASPEGVRVVADPTVARGDAVAEHVDGWLDARIGTALERARAALDAADGAPVPEGER</sequence>
<dbReference type="PANTHER" id="PTHR34982">
    <property type="entry name" value="YOP PROTEINS TRANSLOCATION PROTEIN L"/>
    <property type="match status" value="1"/>
</dbReference>
<dbReference type="GO" id="GO:0005829">
    <property type="term" value="C:cytosol"/>
    <property type="evidence" value="ECO:0007669"/>
    <property type="project" value="TreeGrafter"/>
</dbReference>
<gene>
    <name evidence="8" type="ORF">DNL40_04100</name>
</gene>
<keyword evidence="5" id="KW-0653">Protein transport</keyword>
<accession>A0A2W5XUV2</accession>
<evidence type="ECO:0000256" key="4">
    <source>
        <dbReference type="ARBA" id="ARBA00022795"/>
    </source>
</evidence>
<keyword evidence="3" id="KW-0813">Transport</keyword>
<keyword evidence="6" id="KW-1006">Bacterial flagellum protein export</keyword>
<organism evidence="8 9">
    <name type="scientific">Xylanimonas oleitrophica</name>
    <dbReference type="NCBI Taxonomy" id="2607479"/>
    <lineage>
        <taxon>Bacteria</taxon>
        <taxon>Bacillati</taxon>
        <taxon>Actinomycetota</taxon>
        <taxon>Actinomycetes</taxon>
        <taxon>Micrococcales</taxon>
        <taxon>Promicromonosporaceae</taxon>
        <taxon>Xylanimonas</taxon>
    </lineage>
</organism>
<protein>
    <recommendedName>
        <fullName evidence="7">Flagellar assembly protein FliH/Type III secretion system HrpE domain-containing protein</fullName>
    </recommendedName>
</protein>
<keyword evidence="4" id="KW-1005">Bacterial flagellum biogenesis</keyword>
<evidence type="ECO:0000256" key="2">
    <source>
        <dbReference type="ARBA" id="ARBA00006602"/>
    </source>
</evidence>
<dbReference type="GO" id="GO:0015031">
    <property type="term" value="P:protein transport"/>
    <property type="evidence" value="ECO:0007669"/>
    <property type="project" value="UniProtKB-KW"/>
</dbReference>
<proteinExistence type="inferred from homology"/>
<dbReference type="InterPro" id="IPR051472">
    <property type="entry name" value="T3SS_Stator/FliH"/>
</dbReference>
<dbReference type="Proteomes" id="UP000248783">
    <property type="component" value="Unassembled WGS sequence"/>
</dbReference>
<evidence type="ECO:0000256" key="1">
    <source>
        <dbReference type="ARBA" id="ARBA00003041"/>
    </source>
</evidence>
<comment type="function">
    <text evidence="1">Needed for flagellar regrowth and assembly.</text>
</comment>
<comment type="caution">
    <text evidence="8">The sequence shown here is derived from an EMBL/GenBank/DDBJ whole genome shotgun (WGS) entry which is preliminary data.</text>
</comment>
<evidence type="ECO:0000256" key="3">
    <source>
        <dbReference type="ARBA" id="ARBA00022448"/>
    </source>
</evidence>
<evidence type="ECO:0000256" key="5">
    <source>
        <dbReference type="ARBA" id="ARBA00022927"/>
    </source>
</evidence>
<feature type="domain" description="Flagellar assembly protein FliH/Type III secretion system HrpE" evidence="7">
    <location>
        <begin position="75"/>
        <end position="196"/>
    </location>
</feature>
<dbReference type="PANTHER" id="PTHR34982:SF1">
    <property type="entry name" value="FLAGELLAR ASSEMBLY PROTEIN FLIH"/>
    <property type="match status" value="1"/>
</dbReference>
<evidence type="ECO:0000256" key="6">
    <source>
        <dbReference type="ARBA" id="ARBA00023225"/>
    </source>
</evidence>
<reference evidence="8 9" key="1">
    <citation type="submission" date="2018-06" db="EMBL/GenBank/DDBJ databases">
        <title>Whole genome sequencing of a novel hydrocarbon degrading bacterial strain, PW21 isolated from oil contaminated produced water sample.</title>
        <authorList>
            <person name="Nagkirti P."/>
            <person name="Shaikh A."/>
            <person name="Gowdaman V."/>
            <person name="Engineer A.E."/>
            <person name="Dagar S."/>
            <person name="Dhakephalkar P.K."/>
        </authorList>
    </citation>
    <scope>NUCLEOTIDE SEQUENCE [LARGE SCALE GENOMIC DNA]</scope>
    <source>
        <strain evidence="8 9">PW21</strain>
    </source>
</reference>
<keyword evidence="9" id="KW-1185">Reference proteome</keyword>
<name>A0A2W5XUV2_9MICO</name>
<evidence type="ECO:0000313" key="9">
    <source>
        <dbReference type="Proteomes" id="UP000248783"/>
    </source>
</evidence>